<dbReference type="SUPFAM" id="SSF48484">
    <property type="entry name" value="Lipoxigenase"/>
    <property type="match status" value="1"/>
</dbReference>
<comment type="caution">
    <text evidence="2">The sequence shown here is derived from an EMBL/GenBank/DDBJ whole genome shotgun (WGS) entry which is preliminary data.</text>
</comment>
<dbReference type="OrthoDB" id="407298at2759"/>
<feature type="domain" description="Lipoxygenase" evidence="1">
    <location>
        <begin position="217"/>
        <end position="329"/>
    </location>
</feature>
<keyword evidence="3" id="KW-1185">Reference proteome</keyword>
<evidence type="ECO:0000259" key="1">
    <source>
        <dbReference type="PROSITE" id="PS51393"/>
    </source>
</evidence>
<dbReference type="InterPro" id="IPR036226">
    <property type="entry name" value="LipOase_C_sf"/>
</dbReference>
<dbReference type="Gene3D" id="1.20.245.10">
    <property type="entry name" value="Lipoxygenase-1, Domain 5"/>
    <property type="match status" value="1"/>
</dbReference>
<proteinExistence type="predicted"/>
<protein>
    <recommendedName>
        <fullName evidence="1">Lipoxygenase domain-containing protein</fullName>
    </recommendedName>
</protein>
<reference evidence="2" key="1">
    <citation type="submission" date="2021-02" db="EMBL/GenBank/DDBJ databases">
        <authorList>
            <person name="Dougan E. K."/>
            <person name="Rhodes N."/>
            <person name="Thang M."/>
            <person name="Chan C."/>
        </authorList>
    </citation>
    <scope>NUCLEOTIDE SEQUENCE</scope>
</reference>
<evidence type="ECO:0000313" key="3">
    <source>
        <dbReference type="Proteomes" id="UP000649617"/>
    </source>
</evidence>
<evidence type="ECO:0000313" key="2">
    <source>
        <dbReference type="EMBL" id="CAE7625942.1"/>
    </source>
</evidence>
<organism evidence="2 3">
    <name type="scientific">Symbiodinium pilosum</name>
    <name type="common">Dinoflagellate</name>
    <dbReference type="NCBI Taxonomy" id="2952"/>
    <lineage>
        <taxon>Eukaryota</taxon>
        <taxon>Sar</taxon>
        <taxon>Alveolata</taxon>
        <taxon>Dinophyceae</taxon>
        <taxon>Suessiales</taxon>
        <taxon>Symbiodiniaceae</taxon>
        <taxon>Symbiodinium</taxon>
    </lineage>
</organism>
<dbReference type="PROSITE" id="PS51393">
    <property type="entry name" value="LIPOXYGENASE_3"/>
    <property type="match status" value="1"/>
</dbReference>
<dbReference type="Pfam" id="PF00305">
    <property type="entry name" value="Lipoxygenase"/>
    <property type="match status" value="1"/>
</dbReference>
<name>A0A812VE59_SYMPI</name>
<gene>
    <name evidence="2" type="ORF">SPIL2461_LOCUS16386</name>
</gene>
<accession>A0A812VE59</accession>
<dbReference type="GO" id="GO:0046872">
    <property type="term" value="F:metal ion binding"/>
    <property type="evidence" value="ECO:0007669"/>
    <property type="project" value="InterPro"/>
</dbReference>
<dbReference type="InterPro" id="IPR013819">
    <property type="entry name" value="LipOase_C"/>
</dbReference>
<dbReference type="Proteomes" id="UP000649617">
    <property type="component" value="Unassembled WGS sequence"/>
</dbReference>
<dbReference type="GO" id="GO:0016702">
    <property type="term" value="F:oxidoreductase activity, acting on single donors with incorporation of molecular oxygen, incorporation of two atoms of oxygen"/>
    <property type="evidence" value="ECO:0007669"/>
    <property type="project" value="InterPro"/>
</dbReference>
<dbReference type="AlphaFoldDB" id="A0A812VE59"/>
<dbReference type="EMBL" id="CAJNIZ010042571">
    <property type="protein sequence ID" value="CAE7625942.1"/>
    <property type="molecule type" value="Genomic_DNA"/>
</dbReference>
<sequence>MASMVAGAQGNLPTLLTTGAIANEEARGGKATQAPPQEIMVTEDEKRMCADVKSSQCYQCLNCGTTLAGRAAQLRLQHFHEIGAKVRKDDMGWPSVLPYMLRYDGHPFTGGTASTMPNIEMFQRDNIFWCGLVGGLCSSMWNARICCSAPCALLGANCAADEAHTKLLQTSLDDAFFNEIFNQRFGATMLRAPLPGEDTLKLEAGAVICDLASTMEGLEVRPDHLFQPCNVLFRQDQERGLLVEAVVVMHENSSQPTVYEKNSSSKDEWLWAKRLAVAGAVQRHQYTEHLVNGHMVMETFVALAYKHLSAEHYVFKLLAPVCGDVGFVNRTWGMDLMLVNEGAPYGPCLRLMSPQSLMSTNGVRDQVAQARQRFEPGRWFWFDEGGYMQGGCGVKQSTAFPLRDTARQLFEIMLSWASSVVEACWQEQDEALASWWRAIWWKQMKPAKRELSQAALSHVLATCILQATFVHDLAHDSWLPDNHSQLLWKLRSRGTSFDPKEYLPSVAEQTSYRLGLLALNTGALESPLFCYRNVFKDDCLQDARTAFEDSLVRIILATPYLTKMGSMSH</sequence>